<dbReference type="AlphaFoldDB" id="A0A9P4UGZ2"/>
<reference evidence="2" key="1">
    <citation type="journal article" date="2020" name="Stud. Mycol.">
        <title>101 Dothideomycetes genomes: a test case for predicting lifestyles and emergence of pathogens.</title>
        <authorList>
            <person name="Haridas S."/>
            <person name="Albert R."/>
            <person name="Binder M."/>
            <person name="Bloem J."/>
            <person name="Labutti K."/>
            <person name="Salamov A."/>
            <person name="Andreopoulos B."/>
            <person name="Baker S."/>
            <person name="Barry K."/>
            <person name="Bills G."/>
            <person name="Bluhm B."/>
            <person name="Cannon C."/>
            <person name="Castanera R."/>
            <person name="Culley D."/>
            <person name="Daum C."/>
            <person name="Ezra D."/>
            <person name="Gonzalez J."/>
            <person name="Henrissat B."/>
            <person name="Kuo A."/>
            <person name="Liang C."/>
            <person name="Lipzen A."/>
            <person name="Lutzoni F."/>
            <person name="Magnuson J."/>
            <person name="Mondo S."/>
            <person name="Nolan M."/>
            <person name="Ohm R."/>
            <person name="Pangilinan J."/>
            <person name="Park H.-J."/>
            <person name="Ramirez L."/>
            <person name="Alfaro M."/>
            <person name="Sun H."/>
            <person name="Tritt A."/>
            <person name="Yoshinaga Y."/>
            <person name="Zwiers L.-H."/>
            <person name="Turgeon B."/>
            <person name="Goodwin S."/>
            <person name="Spatafora J."/>
            <person name="Crous P."/>
            <person name="Grigoriev I."/>
        </authorList>
    </citation>
    <scope>NUCLEOTIDE SEQUENCE</scope>
    <source>
        <strain evidence="2">CBS 690.94</strain>
    </source>
</reference>
<dbReference type="OrthoDB" id="3788568at2759"/>
<dbReference type="EMBL" id="MU001495">
    <property type="protein sequence ID" value="KAF2448747.1"/>
    <property type="molecule type" value="Genomic_DNA"/>
</dbReference>
<evidence type="ECO:0000313" key="3">
    <source>
        <dbReference type="Proteomes" id="UP000799764"/>
    </source>
</evidence>
<name>A0A9P4UGZ2_9PLEO</name>
<protein>
    <submittedName>
        <fullName evidence="2">Uncharacterized protein</fullName>
    </submittedName>
</protein>
<feature type="region of interest" description="Disordered" evidence="1">
    <location>
        <begin position="235"/>
        <end position="264"/>
    </location>
</feature>
<proteinExistence type="predicted"/>
<dbReference type="Proteomes" id="UP000799764">
    <property type="component" value="Unassembled WGS sequence"/>
</dbReference>
<keyword evidence="3" id="KW-1185">Reference proteome</keyword>
<evidence type="ECO:0000313" key="2">
    <source>
        <dbReference type="EMBL" id="KAF2448747.1"/>
    </source>
</evidence>
<comment type="caution">
    <text evidence="2">The sequence shown here is derived from an EMBL/GenBank/DDBJ whole genome shotgun (WGS) entry which is preliminary data.</text>
</comment>
<gene>
    <name evidence="2" type="ORF">P171DRAFT_470425</name>
</gene>
<organism evidence="2 3">
    <name type="scientific">Karstenula rhodostoma CBS 690.94</name>
    <dbReference type="NCBI Taxonomy" id="1392251"/>
    <lineage>
        <taxon>Eukaryota</taxon>
        <taxon>Fungi</taxon>
        <taxon>Dikarya</taxon>
        <taxon>Ascomycota</taxon>
        <taxon>Pezizomycotina</taxon>
        <taxon>Dothideomycetes</taxon>
        <taxon>Pleosporomycetidae</taxon>
        <taxon>Pleosporales</taxon>
        <taxon>Massarineae</taxon>
        <taxon>Didymosphaeriaceae</taxon>
        <taxon>Karstenula</taxon>
    </lineage>
</organism>
<evidence type="ECO:0000256" key="1">
    <source>
        <dbReference type="SAM" id="MobiDB-lite"/>
    </source>
</evidence>
<accession>A0A9P4UGZ2</accession>
<sequence length="278" mass="31454">MPDPDAVPPFLASVRNFRKQSSSRLLSLPAELRVRIYRCIDLSPLSAGFLSWTGVYFASRQLHCEIRDQVQSDAELEKIKTLILKRTCPDSLVIENVAAASGASWLNLGFLQNVIIHMRLDKIDQHLRYNRCNLLSQPYSLFLRHLKIVFTGHPADCHTFPWGDMKSTAETLVAPYVARRQINCTSVTFTLQALEDGTRTVSTLANKFEKLGVAYRLTIVQNKRGRQVERSYYSATRFKKEADPPTSSRGSNHDDHLRGPSIVRGFRPADSSVLSSRF</sequence>